<dbReference type="PANTHER" id="PTHR23416:SF78">
    <property type="entry name" value="LIPOPOLYSACCHARIDE BIOSYNTHESIS O-ACETYL TRANSFERASE WBBJ-RELATED"/>
    <property type="match status" value="1"/>
</dbReference>
<keyword evidence="2" id="KW-1185">Reference proteome</keyword>
<proteinExistence type="predicted"/>
<dbReference type="InterPro" id="IPR001451">
    <property type="entry name" value="Hexapep"/>
</dbReference>
<dbReference type="SUPFAM" id="SSF51161">
    <property type="entry name" value="Trimeric LpxA-like enzymes"/>
    <property type="match status" value="1"/>
</dbReference>
<reference evidence="1" key="1">
    <citation type="submission" date="2021-01" db="EMBL/GenBank/DDBJ databases">
        <title>Whole genome shotgun sequence of Virgisporangium aliadipatigenens NBRC 105644.</title>
        <authorList>
            <person name="Komaki H."/>
            <person name="Tamura T."/>
        </authorList>
    </citation>
    <scope>NUCLEOTIDE SEQUENCE</scope>
    <source>
        <strain evidence="1">NBRC 105644</strain>
    </source>
</reference>
<dbReference type="AlphaFoldDB" id="A0A8J3YPK9"/>
<dbReference type="Proteomes" id="UP000619260">
    <property type="component" value="Unassembled WGS sequence"/>
</dbReference>
<dbReference type="InterPro" id="IPR051159">
    <property type="entry name" value="Hexapeptide_acetyltransf"/>
</dbReference>
<protein>
    <recommendedName>
        <fullName evidence="3">Acetyltransferase</fullName>
    </recommendedName>
</protein>
<evidence type="ECO:0000313" key="1">
    <source>
        <dbReference type="EMBL" id="GIJ49414.1"/>
    </source>
</evidence>
<dbReference type="InterPro" id="IPR011004">
    <property type="entry name" value="Trimer_LpxA-like_sf"/>
</dbReference>
<dbReference type="Pfam" id="PF00132">
    <property type="entry name" value="Hexapep"/>
    <property type="match status" value="1"/>
</dbReference>
<evidence type="ECO:0000313" key="2">
    <source>
        <dbReference type="Proteomes" id="UP000619260"/>
    </source>
</evidence>
<dbReference type="Gene3D" id="2.160.10.10">
    <property type="entry name" value="Hexapeptide repeat proteins"/>
    <property type="match status" value="1"/>
</dbReference>
<organism evidence="1 2">
    <name type="scientific">Virgisporangium aliadipatigenens</name>
    <dbReference type="NCBI Taxonomy" id="741659"/>
    <lineage>
        <taxon>Bacteria</taxon>
        <taxon>Bacillati</taxon>
        <taxon>Actinomycetota</taxon>
        <taxon>Actinomycetes</taxon>
        <taxon>Micromonosporales</taxon>
        <taxon>Micromonosporaceae</taxon>
        <taxon>Virgisporangium</taxon>
    </lineage>
</organism>
<dbReference type="EMBL" id="BOPF01000026">
    <property type="protein sequence ID" value="GIJ49414.1"/>
    <property type="molecule type" value="Genomic_DNA"/>
</dbReference>
<sequence>MNVWFKEGVLINARSDREFGIEIGDDVTIRSYSYLDCYGANGRIAIGARTGIGQSVYIGGNGGVIIGNDVMISGHTYIVAATHGFDPSISIPYAKQPETRVGICIEDGAWVAANCVVVDGVTVGAGSVVAAGAVVTRDVPERTLVAGVPARPVRSLAR</sequence>
<gene>
    <name evidence="1" type="ORF">Val02_63000</name>
</gene>
<accession>A0A8J3YPK9</accession>
<name>A0A8J3YPK9_9ACTN</name>
<dbReference type="CDD" id="cd04647">
    <property type="entry name" value="LbH_MAT_like"/>
    <property type="match status" value="1"/>
</dbReference>
<comment type="caution">
    <text evidence="1">The sequence shown here is derived from an EMBL/GenBank/DDBJ whole genome shotgun (WGS) entry which is preliminary data.</text>
</comment>
<dbReference type="PANTHER" id="PTHR23416">
    <property type="entry name" value="SIALIC ACID SYNTHASE-RELATED"/>
    <property type="match status" value="1"/>
</dbReference>
<evidence type="ECO:0008006" key="3">
    <source>
        <dbReference type="Google" id="ProtNLM"/>
    </source>
</evidence>